<comment type="similarity">
    <text evidence="2">Belongs to the mitochondrion-specific ribosomal protein mL40 family.</text>
</comment>
<dbReference type="AlphaFoldDB" id="A0A139AXP0"/>
<dbReference type="GO" id="GO:0032543">
    <property type="term" value="P:mitochondrial translation"/>
    <property type="evidence" value="ECO:0007669"/>
    <property type="project" value="InterPro"/>
</dbReference>
<dbReference type="EMBL" id="KQ965732">
    <property type="protein sequence ID" value="KXS21512.1"/>
    <property type="molecule type" value="Genomic_DNA"/>
</dbReference>
<comment type="subcellular location">
    <subcellularLocation>
        <location evidence="1">Mitochondrion</location>
    </subcellularLocation>
</comment>
<keyword evidence="6" id="KW-0687">Ribonucleoprotein</keyword>
<dbReference type="InterPro" id="IPR042831">
    <property type="entry name" value="Ribosomal_mL40_fung"/>
</dbReference>
<evidence type="ECO:0000256" key="7">
    <source>
        <dbReference type="ARBA" id="ARBA00035192"/>
    </source>
</evidence>
<protein>
    <recommendedName>
        <fullName evidence="7">Large ribosomal subunit protein mL40</fullName>
    </recommendedName>
</protein>
<evidence type="ECO:0000256" key="1">
    <source>
        <dbReference type="ARBA" id="ARBA00004173"/>
    </source>
</evidence>
<evidence type="ECO:0000256" key="6">
    <source>
        <dbReference type="ARBA" id="ARBA00023274"/>
    </source>
</evidence>
<keyword evidence="4" id="KW-0689">Ribosomal protein</keyword>
<dbReference type="InterPro" id="IPR019192">
    <property type="entry name" value="Ribosomal_mL40"/>
</dbReference>
<dbReference type="GO" id="GO:0005739">
    <property type="term" value="C:mitochondrion"/>
    <property type="evidence" value="ECO:0007669"/>
    <property type="project" value="UniProtKB-SubCell"/>
</dbReference>
<dbReference type="OMA" id="RRKYWAM"/>
<name>A0A139AXP0_GONPJ</name>
<dbReference type="STRING" id="1344416.A0A139AXP0"/>
<evidence type="ECO:0000313" key="8">
    <source>
        <dbReference type="EMBL" id="KXS21512.1"/>
    </source>
</evidence>
<organism evidence="8 9">
    <name type="scientific">Gonapodya prolifera (strain JEL478)</name>
    <name type="common">Monoblepharis prolifera</name>
    <dbReference type="NCBI Taxonomy" id="1344416"/>
    <lineage>
        <taxon>Eukaryota</taxon>
        <taxon>Fungi</taxon>
        <taxon>Fungi incertae sedis</taxon>
        <taxon>Chytridiomycota</taxon>
        <taxon>Chytridiomycota incertae sedis</taxon>
        <taxon>Monoblepharidomycetes</taxon>
        <taxon>Monoblepharidales</taxon>
        <taxon>Gonapodyaceae</taxon>
        <taxon>Gonapodya</taxon>
    </lineage>
</organism>
<dbReference type="Proteomes" id="UP000070544">
    <property type="component" value="Unassembled WGS sequence"/>
</dbReference>
<evidence type="ECO:0000256" key="3">
    <source>
        <dbReference type="ARBA" id="ARBA00022946"/>
    </source>
</evidence>
<evidence type="ECO:0000256" key="4">
    <source>
        <dbReference type="ARBA" id="ARBA00022980"/>
    </source>
</evidence>
<evidence type="ECO:0000256" key="2">
    <source>
        <dbReference type="ARBA" id="ARBA00009360"/>
    </source>
</evidence>
<dbReference type="Gene3D" id="6.10.250.3440">
    <property type="match status" value="1"/>
</dbReference>
<keyword evidence="5" id="KW-0496">Mitochondrion</keyword>
<dbReference type="GO" id="GO:1990904">
    <property type="term" value="C:ribonucleoprotein complex"/>
    <property type="evidence" value="ECO:0007669"/>
    <property type="project" value="UniProtKB-KW"/>
</dbReference>
<feature type="non-terminal residue" evidence="8">
    <location>
        <position position="1"/>
    </location>
</feature>
<proteinExistence type="inferred from homology"/>
<keyword evidence="9" id="KW-1185">Reference proteome</keyword>
<dbReference type="Pfam" id="PF09812">
    <property type="entry name" value="MRP-L28"/>
    <property type="match status" value="1"/>
</dbReference>
<feature type="non-terminal residue" evidence="8">
    <location>
        <position position="70"/>
    </location>
</feature>
<dbReference type="PANTHER" id="PTHR39150">
    <property type="entry name" value="54S RIBOSOMAL PROTEIN L28, MITOCHONDRIAL"/>
    <property type="match status" value="1"/>
</dbReference>
<evidence type="ECO:0000256" key="5">
    <source>
        <dbReference type="ARBA" id="ARBA00023128"/>
    </source>
</evidence>
<dbReference type="GO" id="GO:0003735">
    <property type="term" value="F:structural constituent of ribosome"/>
    <property type="evidence" value="ECO:0007669"/>
    <property type="project" value="InterPro"/>
</dbReference>
<evidence type="ECO:0000313" key="9">
    <source>
        <dbReference type="Proteomes" id="UP000070544"/>
    </source>
</evidence>
<dbReference type="GO" id="GO:0005840">
    <property type="term" value="C:ribosome"/>
    <property type="evidence" value="ECO:0007669"/>
    <property type="project" value="UniProtKB-KW"/>
</dbReference>
<sequence>EMVERAWTLVQQQRKQLQQDDLRRKYWAMRRAMDELEKTDSRLFQGAMDNADAEVQTFSTRLRVRTETPP</sequence>
<gene>
    <name evidence="8" type="ORF">M427DRAFT_91407</name>
</gene>
<accession>A0A139AXP0</accession>
<dbReference type="PANTHER" id="PTHR39150:SF1">
    <property type="entry name" value="LARGE RIBOSOMAL SUBUNIT PROTEIN ML40"/>
    <property type="match status" value="1"/>
</dbReference>
<reference evidence="8 9" key="1">
    <citation type="journal article" date="2015" name="Genome Biol. Evol.">
        <title>Phylogenomic analyses indicate that early fungi evolved digesting cell walls of algal ancestors of land plants.</title>
        <authorList>
            <person name="Chang Y."/>
            <person name="Wang S."/>
            <person name="Sekimoto S."/>
            <person name="Aerts A.L."/>
            <person name="Choi C."/>
            <person name="Clum A."/>
            <person name="LaButti K.M."/>
            <person name="Lindquist E.A."/>
            <person name="Yee Ngan C."/>
            <person name="Ohm R.A."/>
            <person name="Salamov A.A."/>
            <person name="Grigoriev I.V."/>
            <person name="Spatafora J.W."/>
            <person name="Berbee M.L."/>
        </authorList>
    </citation>
    <scope>NUCLEOTIDE SEQUENCE [LARGE SCALE GENOMIC DNA]</scope>
    <source>
        <strain evidence="8 9">JEL478</strain>
    </source>
</reference>
<dbReference type="OrthoDB" id="2098203at2759"/>
<keyword evidence="3" id="KW-0809">Transit peptide</keyword>